<organism evidence="2 3">
    <name type="scientific">Tengunoibacter tsumagoiensis</name>
    <dbReference type="NCBI Taxonomy" id="2014871"/>
    <lineage>
        <taxon>Bacteria</taxon>
        <taxon>Bacillati</taxon>
        <taxon>Chloroflexota</taxon>
        <taxon>Ktedonobacteria</taxon>
        <taxon>Ktedonobacterales</taxon>
        <taxon>Dictyobacteraceae</taxon>
        <taxon>Tengunoibacter</taxon>
    </lineage>
</organism>
<accession>A0A402A895</accession>
<dbReference type="Pfam" id="PF00753">
    <property type="entry name" value="Lactamase_B"/>
    <property type="match status" value="1"/>
</dbReference>
<dbReference type="SMART" id="SM00849">
    <property type="entry name" value="Lactamase_B"/>
    <property type="match status" value="1"/>
</dbReference>
<reference evidence="3" key="1">
    <citation type="submission" date="2018-12" db="EMBL/GenBank/DDBJ databases">
        <title>Tengunoibacter tsumagoiensis gen. nov., sp. nov., Dictyobacter kobayashii sp. nov., D. alpinus sp. nov., and D. joshuensis sp. nov. and description of Dictyobacteraceae fam. nov. within the order Ktedonobacterales isolated from Tengu-no-mugimeshi.</title>
        <authorList>
            <person name="Wang C.M."/>
            <person name="Zheng Y."/>
            <person name="Sakai Y."/>
            <person name="Toyoda A."/>
            <person name="Minakuchi Y."/>
            <person name="Abe K."/>
            <person name="Yokota A."/>
            <person name="Yabe S."/>
        </authorList>
    </citation>
    <scope>NUCLEOTIDE SEQUENCE [LARGE SCALE GENOMIC DNA]</scope>
    <source>
        <strain evidence="3">Uno3</strain>
    </source>
</reference>
<dbReference type="PANTHER" id="PTHR42951">
    <property type="entry name" value="METALLO-BETA-LACTAMASE DOMAIN-CONTAINING"/>
    <property type="match status" value="1"/>
</dbReference>
<protein>
    <recommendedName>
        <fullName evidence="1">Metallo-beta-lactamase domain-containing protein</fullName>
    </recommendedName>
</protein>
<dbReference type="AlphaFoldDB" id="A0A402A895"/>
<dbReference type="InterPro" id="IPR036866">
    <property type="entry name" value="RibonucZ/Hydroxyglut_hydro"/>
</dbReference>
<dbReference type="CDD" id="cd16282">
    <property type="entry name" value="metallo-hydrolase-like_MBL-fold"/>
    <property type="match status" value="1"/>
</dbReference>
<dbReference type="Proteomes" id="UP000287352">
    <property type="component" value="Unassembled WGS sequence"/>
</dbReference>
<dbReference type="Gene3D" id="3.60.15.10">
    <property type="entry name" value="Ribonuclease Z/Hydroxyacylglutathione hydrolase-like"/>
    <property type="match status" value="1"/>
</dbReference>
<dbReference type="PANTHER" id="PTHR42951:SF4">
    <property type="entry name" value="ACYL-COENZYME A THIOESTERASE MBLAC2"/>
    <property type="match status" value="1"/>
</dbReference>
<keyword evidence="3" id="KW-1185">Reference proteome</keyword>
<name>A0A402A895_9CHLR</name>
<evidence type="ECO:0000259" key="1">
    <source>
        <dbReference type="SMART" id="SM00849"/>
    </source>
</evidence>
<dbReference type="OrthoDB" id="420651at2"/>
<dbReference type="RefSeq" id="WP_126582852.1">
    <property type="nucleotide sequence ID" value="NZ_BIFR01000002.1"/>
</dbReference>
<comment type="caution">
    <text evidence="2">The sequence shown here is derived from an EMBL/GenBank/DDBJ whole genome shotgun (WGS) entry which is preliminary data.</text>
</comment>
<dbReference type="InterPro" id="IPR050855">
    <property type="entry name" value="NDM-1-like"/>
</dbReference>
<proteinExistence type="predicted"/>
<dbReference type="InterPro" id="IPR001279">
    <property type="entry name" value="Metallo-B-lactamas"/>
</dbReference>
<dbReference type="SUPFAM" id="SSF56281">
    <property type="entry name" value="Metallo-hydrolase/oxidoreductase"/>
    <property type="match status" value="1"/>
</dbReference>
<feature type="domain" description="Metallo-beta-lactamase" evidence="1">
    <location>
        <begin position="20"/>
        <end position="205"/>
    </location>
</feature>
<dbReference type="EMBL" id="BIFR01000002">
    <property type="protein sequence ID" value="GCE15377.1"/>
    <property type="molecule type" value="Genomic_DNA"/>
</dbReference>
<evidence type="ECO:0000313" key="2">
    <source>
        <dbReference type="EMBL" id="GCE15377.1"/>
    </source>
</evidence>
<evidence type="ECO:0000313" key="3">
    <source>
        <dbReference type="Proteomes" id="UP000287352"/>
    </source>
</evidence>
<gene>
    <name evidence="2" type="ORF">KTT_52360</name>
</gene>
<sequence>MADLTIQEIVPGVNAALGGVCNRGLISQGGSVLVIDSGIAVTEAAPLRAAAQERRKDGALYLFNTHPHGDHVYGNQVFTDNPIIAHEGVRNNLITHGEETLAAWRQNQDMAALISDVVITPPTLTFRDHLTLFVGDIEVQLRYLARAHSLSDSVAWLPQSRTLFTGDLLFNTFVPALPRGGSVENWIQALEKLIALEAEHVIPGHGPIQTAEALTDLRRWFLFLRTQVGEALASDWDRETTIANIVPQLQKFDPRGNEERLPNVIGQAFDELSKA</sequence>